<keyword evidence="1" id="KW-1133">Transmembrane helix</keyword>
<organism evidence="2">
    <name type="scientific">viral metagenome</name>
    <dbReference type="NCBI Taxonomy" id="1070528"/>
    <lineage>
        <taxon>unclassified sequences</taxon>
        <taxon>metagenomes</taxon>
        <taxon>organismal metagenomes</taxon>
    </lineage>
</organism>
<name>A0A6C0BHT0_9ZZZZ</name>
<dbReference type="EMBL" id="MN739162">
    <property type="protein sequence ID" value="QHS91562.1"/>
    <property type="molecule type" value="Genomic_DNA"/>
</dbReference>
<feature type="transmembrane region" description="Helical" evidence="1">
    <location>
        <begin position="60"/>
        <end position="78"/>
    </location>
</feature>
<evidence type="ECO:0000256" key="1">
    <source>
        <dbReference type="SAM" id="Phobius"/>
    </source>
</evidence>
<accession>A0A6C0BHT0</accession>
<reference evidence="2" key="1">
    <citation type="journal article" date="2020" name="Nature">
        <title>Giant virus diversity and host interactions through global metagenomics.</title>
        <authorList>
            <person name="Schulz F."/>
            <person name="Roux S."/>
            <person name="Paez-Espino D."/>
            <person name="Jungbluth S."/>
            <person name="Walsh D.A."/>
            <person name="Denef V.J."/>
            <person name="McMahon K.D."/>
            <person name="Konstantinidis K.T."/>
            <person name="Eloe-Fadrosh E.A."/>
            <person name="Kyrpides N.C."/>
            <person name="Woyke T."/>
        </authorList>
    </citation>
    <scope>NUCLEOTIDE SEQUENCE</scope>
    <source>
        <strain evidence="2">GVMAG-M-3300013006-15</strain>
    </source>
</reference>
<protein>
    <submittedName>
        <fullName evidence="2">Uncharacterized protein</fullName>
    </submittedName>
</protein>
<keyword evidence="1" id="KW-0812">Transmembrane</keyword>
<proteinExistence type="predicted"/>
<keyword evidence="1" id="KW-0472">Membrane</keyword>
<evidence type="ECO:0000313" key="2">
    <source>
        <dbReference type="EMBL" id="QHS91562.1"/>
    </source>
</evidence>
<feature type="transmembrane region" description="Helical" evidence="1">
    <location>
        <begin position="29"/>
        <end position="48"/>
    </location>
</feature>
<sequence>MTVIRHTRVRSLFNVNNIRLNELLETAQFTIMYGLVGFFCGTYINKIFPKFDKTKSTWEILLEILGETVVLSICIFYIRKLVKIIPLIVHLPGKSRYIPYMSSEFEGEIALSLIFVTLQTNLLEKILELSKRIVGED</sequence>
<dbReference type="AlphaFoldDB" id="A0A6C0BHT0"/>